<reference evidence="3" key="2">
    <citation type="submission" date="2020-09" db="EMBL/GenBank/DDBJ databases">
        <authorList>
            <person name="Sun Q."/>
            <person name="Zhou Y."/>
        </authorList>
    </citation>
    <scope>NUCLEOTIDE SEQUENCE</scope>
    <source>
        <strain evidence="3">CGMCC 1.15958</strain>
    </source>
</reference>
<dbReference type="EMBL" id="BMKK01000024">
    <property type="protein sequence ID" value="GGD83482.1"/>
    <property type="molecule type" value="Genomic_DNA"/>
</dbReference>
<dbReference type="RefSeq" id="WP_188771547.1">
    <property type="nucleotide sequence ID" value="NZ_BMKK01000024.1"/>
</dbReference>
<protein>
    <recommendedName>
        <fullName evidence="5">Cytochrome C Planctomycete-type domain-containing protein</fullName>
    </recommendedName>
</protein>
<feature type="chain" id="PRO_5038046036" description="Cytochrome C Planctomycete-type domain-containing protein" evidence="2">
    <location>
        <begin position="22"/>
        <end position="246"/>
    </location>
</feature>
<name>A0A917DYF4_9BACT</name>
<dbReference type="GO" id="GO:0009055">
    <property type="term" value="F:electron transfer activity"/>
    <property type="evidence" value="ECO:0007669"/>
    <property type="project" value="InterPro"/>
</dbReference>
<reference evidence="3" key="1">
    <citation type="journal article" date="2014" name="Int. J. Syst. Evol. Microbiol.">
        <title>Complete genome sequence of Corynebacterium casei LMG S-19264T (=DSM 44701T), isolated from a smear-ripened cheese.</title>
        <authorList>
            <consortium name="US DOE Joint Genome Institute (JGI-PGF)"/>
            <person name="Walter F."/>
            <person name="Albersmeier A."/>
            <person name="Kalinowski J."/>
            <person name="Ruckert C."/>
        </authorList>
    </citation>
    <scope>NUCLEOTIDE SEQUENCE</scope>
    <source>
        <strain evidence="3">CGMCC 1.15958</strain>
    </source>
</reference>
<feature type="region of interest" description="Disordered" evidence="1">
    <location>
        <begin position="28"/>
        <end position="50"/>
    </location>
</feature>
<keyword evidence="2" id="KW-0732">Signal</keyword>
<proteinExistence type="predicted"/>
<dbReference type="GO" id="GO:0020037">
    <property type="term" value="F:heme binding"/>
    <property type="evidence" value="ECO:0007669"/>
    <property type="project" value="InterPro"/>
</dbReference>
<dbReference type="SUPFAM" id="SSF46626">
    <property type="entry name" value="Cytochrome c"/>
    <property type="match status" value="1"/>
</dbReference>
<dbReference type="PANTHER" id="PTHR35889:SF3">
    <property type="entry name" value="F-BOX DOMAIN-CONTAINING PROTEIN"/>
    <property type="match status" value="1"/>
</dbReference>
<dbReference type="AlphaFoldDB" id="A0A917DYF4"/>
<keyword evidence="4" id="KW-1185">Reference proteome</keyword>
<dbReference type="InterPro" id="IPR036909">
    <property type="entry name" value="Cyt_c-like_dom_sf"/>
</dbReference>
<feature type="signal peptide" evidence="2">
    <location>
        <begin position="1"/>
        <end position="21"/>
    </location>
</feature>
<dbReference type="PROSITE" id="PS51257">
    <property type="entry name" value="PROKAR_LIPOPROTEIN"/>
    <property type="match status" value="1"/>
</dbReference>
<accession>A0A917DYF4</accession>
<dbReference type="PANTHER" id="PTHR35889">
    <property type="entry name" value="CYCLOINULO-OLIGOSACCHARIDE FRUCTANOTRANSFERASE-RELATED"/>
    <property type="match status" value="1"/>
</dbReference>
<evidence type="ECO:0008006" key="5">
    <source>
        <dbReference type="Google" id="ProtNLM"/>
    </source>
</evidence>
<evidence type="ECO:0000313" key="4">
    <source>
        <dbReference type="Proteomes" id="UP000609064"/>
    </source>
</evidence>
<dbReference type="Proteomes" id="UP000609064">
    <property type="component" value="Unassembled WGS sequence"/>
</dbReference>
<organism evidence="3 4">
    <name type="scientific">Emticicia aquatilis</name>
    <dbReference type="NCBI Taxonomy" id="1537369"/>
    <lineage>
        <taxon>Bacteria</taxon>
        <taxon>Pseudomonadati</taxon>
        <taxon>Bacteroidota</taxon>
        <taxon>Cytophagia</taxon>
        <taxon>Cytophagales</taxon>
        <taxon>Leadbetterellaceae</taxon>
        <taxon>Emticicia</taxon>
    </lineage>
</organism>
<gene>
    <name evidence="3" type="ORF">GCM10011514_54440</name>
</gene>
<evidence type="ECO:0000313" key="3">
    <source>
        <dbReference type="EMBL" id="GGD83482.1"/>
    </source>
</evidence>
<evidence type="ECO:0000256" key="2">
    <source>
        <dbReference type="SAM" id="SignalP"/>
    </source>
</evidence>
<sequence>MKTLIYIIACLSIIVSCTYHKATLISPSNSNTTETPLNTDPTGAATETTPPSQLACATTASTSTAICFDSQVLPIIYSNCAESGCHDSKTRAEGYDLSTYNGIMKGVNAGNSSRSKIYSEMSSGKMPESPRKMASSQIAIIKQWIDEGAKNTTCGASIVDAATPTFTKTIKPIIDTYCVGCHQTKAAQGSVILDSYAFVKNYVDNQKLWHVINYHVGYVGMPQNQKLGACQIEAIKKWINAGAANN</sequence>
<evidence type="ECO:0000256" key="1">
    <source>
        <dbReference type="SAM" id="MobiDB-lite"/>
    </source>
</evidence>
<comment type="caution">
    <text evidence="3">The sequence shown here is derived from an EMBL/GenBank/DDBJ whole genome shotgun (WGS) entry which is preliminary data.</text>
</comment>